<feature type="signal peptide" evidence="1">
    <location>
        <begin position="1"/>
        <end position="18"/>
    </location>
</feature>
<reference evidence="3" key="1">
    <citation type="submission" date="2022-10" db="EMBL/GenBank/DDBJ databases">
        <title>Genome assembly of Pristionchus species.</title>
        <authorList>
            <person name="Yoshida K."/>
            <person name="Sommer R.J."/>
        </authorList>
    </citation>
    <scope>NUCLEOTIDE SEQUENCE [LARGE SCALE GENOMIC DNA]</scope>
    <source>
        <strain evidence="3">RS5460</strain>
    </source>
</reference>
<feature type="non-terminal residue" evidence="2">
    <location>
        <position position="1"/>
    </location>
</feature>
<comment type="caution">
    <text evidence="2">The sequence shown here is derived from an EMBL/GenBank/DDBJ whole genome shotgun (WGS) entry which is preliminary data.</text>
</comment>
<dbReference type="Proteomes" id="UP001328107">
    <property type="component" value="Unassembled WGS sequence"/>
</dbReference>
<protein>
    <submittedName>
        <fullName evidence="2">Uncharacterized protein</fullName>
    </submittedName>
</protein>
<feature type="chain" id="PRO_5042907665" evidence="1">
    <location>
        <begin position="19"/>
        <end position="366"/>
    </location>
</feature>
<accession>A0AAN4ZG72</accession>
<sequence length="366" mass="40645">SKMLVALGTVLLVSSAFAGIVPPHLERCANITISESNCPRKGYECSKEFEIEYKARNNEWHKAEVKCVDEDAQLAVGKKIVDKVKCRDQQWRAHCDEDDFRANSVVCAKSCDADVCHAAPHDPPSKFKPLNIRDATVNSKCAFAKCKNGFVAVNREGDVLEEFPASAEVTCGGNRKWNVASADDTLTFKYMMCKRKAKPCDHDCDEKPWGSELLNATSAAIRDGCSYSCPEGEALSRYWKTKKYATALTCATCTHNGYLVDNDKTVSRIGCFTCDIPDGDVPNLTIKPAVPLPATSKGCVATCPKDFVLQYSFGSRSGFVRDNIIYRQFLPDDVNKWITNDGVSIDETYKIECVNKHDCVDWEDHD</sequence>
<name>A0AAN4ZG72_9BILA</name>
<dbReference type="EMBL" id="BTRK01000003">
    <property type="protein sequence ID" value="GMR40246.1"/>
    <property type="molecule type" value="Genomic_DNA"/>
</dbReference>
<dbReference type="AlphaFoldDB" id="A0AAN4ZG72"/>
<keyword evidence="1" id="KW-0732">Signal</keyword>
<evidence type="ECO:0000313" key="2">
    <source>
        <dbReference type="EMBL" id="GMR40246.1"/>
    </source>
</evidence>
<gene>
    <name evidence="2" type="ORF">PMAYCL1PPCAC_10441</name>
</gene>
<evidence type="ECO:0000256" key="1">
    <source>
        <dbReference type="SAM" id="SignalP"/>
    </source>
</evidence>
<evidence type="ECO:0000313" key="3">
    <source>
        <dbReference type="Proteomes" id="UP001328107"/>
    </source>
</evidence>
<organism evidence="2 3">
    <name type="scientific">Pristionchus mayeri</name>
    <dbReference type="NCBI Taxonomy" id="1317129"/>
    <lineage>
        <taxon>Eukaryota</taxon>
        <taxon>Metazoa</taxon>
        <taxon>Ecdysozoa</taxon>
        <taxon>Nematoda</taxon>
        <taxon>Chromadorea</taxon>
        <taxon>Rhabditida</taxon>
        <taxon>Rhabditina</taxon>
        <taxon>Diplogasteromorpha</taxon>
        <taxon>Diplogasteroidea</taxon>
        <taxon>Neodiplogasteridae</taxon>
        <taxon>Pristionchus</taxon>
    </lineage>
</organism>
<proteinExistence type="predicted"/>
<keyword evidence="3" id="KW-1185">Reference proteome</keyword>